<feature type="region of interest" description="Disordered" evidence="1">
    <location>
        <begin position="15"/>
        <end position="71"/>
    </location>
</feature>
<dbReference type="AlphaFoldDB" id="A0AAN8B872"/>
<accession>A0AAN8B872</accession>
<sequence length="84" mass="9151">MLPGCWGNAGAAECGSTMPSLGSEEEDLNHSYPLEQRRPSSRKRRSGGRDRMKEWDGKRGIENVRGGGSIQAYGGHVTEDVLCD</sequence>
<evidence type="ECO:0000313" key="2">
    <source>
        <dbReference type="EMBL" id="KAK5880391.1"/>
    </source>
</evidence>
<dbReference type="Proteomes" id="UP001335648">
    <property type="component" value="Unassembled WGS sequence"/>
</dbReference>
<dbReference type="EMBL" id="JAULUE010002064">
    <property type="protein sequence ID" value="KAK5880391.1"/>
    <property type="molecule type" value="Genomic_DNA"/>
</dbReference>
<comment type="caution">
    <text evidence="2">The sequence shown here is derived from an EMBL/GenBank/DDBJ whole genome shotgun (WGS) entry which is preliminary data.</text>
</comment>
<reference evidence="2 3" key="1">
    <citation type="journal article" date="2023" name="Mol. Biol. Evol.">
        <title>Genomics of Secondarily Temperate Adaptation in the Only Non-Antarctic Icefish.</title>
        <authorList>
            <person name="Rivera-Colon A.G."/>
            <person name="Rayamajhi N."/>
            <person name="Minhas B.F."/>
            <person name="Madrigal G."/>
            <person name="Bilyk K.T."/>
            <person name="Yoon V."/>
            <person name="Hune M."/>
            <person name="Gregory S."/>
            <person name="Cheng C.H.C."/>
            <person name="Catchen J.M."/>
        </authorList>
    </citation>
    <scope>NUCLEOTIDE SEQUENCE [LARGE SCALE GENOMIC DNA]</scope>
    <source>
        <strain evidence="2">JC2023a</strain>
    </source>
</reference>
<evidence type="ECO:0000313" key="3">
    <source>
        <dbReference type="Proteomes" id="UP001335648"/>
    </source>
</evidence>
<organism evidence="2 3">
    <name type="scientific">Champsocephalus esox</name>
    <name type="common">pike icefish</name>
    <dbReference type="NCBI Taxonomy" id="159716"/>
    <lineage>
        <taxon>Eukaryota</taxon>
        <taxon>Metazoa</taxon>
        <taxon>Chordata</taxon>
        <taxon>Craniata</taxon>
        <taxon>Vertebrata</taxon>
        <taxon>Euteleostomi</taxon>
        <taxon>Actinopterygii</taxon>
        <taxon>Neopterygii</taxon>
        <taxon>Teleostei</taxon>
        <taxon>Neoteleostei</taxon>
        <taxon>Acanthomorphata</taxon>
        <taxon>Eupercaria</taxon>
        <taxon>Perciformes</taxon>
        <taxon>Notothenioidei</taxon>
        <taxon>Channichthyidae</taxon>
        <taxon>Champsocephalus</taxon>
    </lineage>
</organism>
<proteinExistence type="predicted"/>
<protein>
    <submittedName>
        <fullName evidence="2">Uncharacterized protein</fullName>
    </submittedName>
</protein>
<feature type="compositionally biased region" description="Basic and acidic residues" evidence="1">
    <location>
        <begin position="47"/>
        <end position="62"/>
    </location>
</feature>
<gene>
    <name evidence="2" type="ORF">CesoFtcFv8_023423</name>
</gene>
<evidence type="ECO:0000256" key="1">
    <source>
        <dbReference type="SAM" id="MobiDB-lite"/>
    </source>
</evidence>
<name>A0AAN8B872_9TELE</name>
<keyword evidence="3" id="KW-1185">Reference proteome</keyword>